<dbReference type="EMBL" id="MT701586">
    <property type="protein sequence ID" value="QPB08630.1"/>
    <property type="molecule type" value="Genomic_DNA"/>
</dbReference>
<evidence type="ECO:0000313" key="2">
    <source>
        <dbReference type="Proteomes" id="UP000663491"/>
    </source>
</evidence>
<sequence>MNTKTVFQTDRAGLLVGETQADESPLEPGVYLMPAGTVEKAPPKKWADDKWPRWNGAKWELVTKPQLYAANDNDPVAKLQAFLVANPDVAAILKQGSV</sequence>
<keyword evidence="2" id="KW-1185">Reference proteome</keyword>
<reference evidence="1" key="1">
    <citation type="submission" date="2020-07" db="EMBL/GenBank/DDBJ databases">
        <title>Complete genome sequence of Burkholderia cenocepacia myophage Mica.</title>
        <authorList>
            <person name="Garcia J.A."/>
            <person name="Yao G.W."/>
            <person name="Guadalupe Vizoso-Pinto M."/>
            <person name="Gonzalez C."/>
            <person name="Liu M.L."/>
            <person name="Gill J."/>
        </authorList>
    </citation>
    <scope>NUCLEOTIDE SEQUENCE</scope>
</reference>
<dbReference type="Proteomes" id="UP000663491">
    <property type="component" value="Segment"/>
</dbReference>
<accession>A0A873WBN7</accession>
<name>A0A873WBN7_9CAUD</name>
<gene>
    <name evidence="1" type="ORF">CPT_Mica_017</name>
</gene>
<proteinExistence type="predicted"/>
<organism evidence="1 2">
    <name type="scientific">Burkholderia phage Mica</name>
    <dbReference type="NCBI Taxonomy" id="2767579"/>
    <lineage>
        <taxon>Viruses</taxon>
        <taxon>Duplodnaviria</taxon>
        <taxon>Heunggongvirae</taxon>
        <taxon>Uroviricota</taxon>
        <taxon>Caudoviricetes</taxon>
        <taxon>Micavirus</taxon>
        <taxon>Micavirus Mica</taxon>
    </lineage>
</organism>
<protein>
    <submittedName>
        <fullName evidence="1">Tail fiber assembly protein</fullName>
    </submittedName>
</protein>
<evidence type="ECO:0000313" key="1">
    <source>
        <dbReference type="EMBL" id="QPB08630.1"/>
    </source>
</evidence>